<dbReference type="VEuPathDB" id="VectorBase:RPRC002699"/>
<evidence type="ECO:0000313" key="8">
    <source>
        <dbReference type="EnsemblMetazoa" id="RPRC002699-PA"/>
    </source>
</evidence>
<feature type="compositionally biased region" description="Polar residues" evidence="6">
    <location>
        <begin position="412"/>
        <end position="431"/>
    </location>
</feature>
<dbReference type="EnsemblMetazoa" id="RPRC002699-RA">
    <property type="protein sequence ID" value="RPRC002699-PA"/>
    <property type="gene ID" value="RPRC002699"/>
</dbReference>
<dbReference type="GO" id="GO:0070971">
    <property type="term" value="C:endoplasmic reticulum exit site"/>
    <property type="evidence" value="ECO:0007669"/>
    <property type="project" value="TreeGrafter"/>
</dbReference>
<keyword evidence="5" id="KW-0931">ER-Golgi transport</keyword>
<evidence type="ECO:0000256" key="1">
    <source>
        <dbReference type="ARBA" id="ARBA00004240"/>
    </source>
</evidence>
<evidence type="ECO:0000256" key="4">
    <source>
        <dbReference type="ARBA" id="ARBA00022824"/>
    </source>
</evidence>
<sequence>MKKWLELNGLDVADLLMESYKKSQSTEAPNLSEPLVEQISSTDALTKFRELLQQGNKTEALEWAIDHGAWGHALFLASKMDERTHNNIMLRFANSIPHNDPLQTLYQLMSGHVPQASTCCADKKWSDWRPHLAMILGNPTGNTKLDRKAIIKLGDSLFSRGRLFASHFCYVTAQAEFTSYDQEAKFVLLGSNPNQEFTQFASCRAIMLTMCYEYGLKLRQVNANIPSLQLYKLIMATRLIDSGKNRNALQYCEMVANEAVRNECCERPLIACVIDLSSKLKMLDPALALTGDVETDPDWLAKLKNFYDNLPEDYDAGLAMRHGVSSSTVSEVGQEIIPCQQEKLETNEEMVNTYSNEPSINKVEYSLPPPQPIHLPLQPPLSGQMSLPPELVHQEEQQQTYQPSSLPPLGPNTYSAEPFPQQSAVDPYWSSSNGIPTSNSYSRHENVESVSSSKNNFFKASEEQLKMNFYIYILY</sequence>
<feature type="region of interest" description="Disordered" evidence="6">
    <location>
        <begin position="361"/>
        <end position="431"/>
    </location>
</feature>
<dbReference type="PANTHER" id="PTHR13402">
    <property type="entry name" value="RGPR-RELATED"/>
    <property type="match status" value="1"/>
</dbReference>
<evidence type="ECO:0000256" key="2">
    <source>
        <dbReference type="ARBA" id="ARBA00005927"/>
    </source>
</evidence>
<evidence type="ECO:0000256" key="6">
    <source>
        <dbReference type="SAM" id="MobiDB-lite"/>
    </source>
</evidence>
<dbReference type="Gene3D" id="1.25.40.1030">
    <property type="match status" value="1"/>
</dbReference>
<dbReference type="Pfam" id="PF12931">
    <property type="entry name" value="TPR_Sec16"/>
    <property type="match status" value="1"/>
</dbReference>
<dbReference type="InParanoid" id="T1HF77"/>
<evidence type="ECO:0000313" key="9">
    <source>
        <dbReference type="Proteomes" id="UP000015103"/>
    </source>
</evidence>
<dbReference type="AlphaFoldDB" id="T1HF77"/>
<keyword evidence="4" id="KW-0256">Endoplasmic reticulum</keyword>
<keyword evidence="3" id="KW-0813">Transport</keyword>
<dbReference type="STRING" id="13249.T1HF77"/>
<dbReference type="PANTHER" id="PTHR13402:SF6">
    <property type="entry name" value="SECRETORY 16, ISOFORM I"/>
    <property type="match status" value="1"/>
</dbReference>
<proteinExistence type="inferred from homology"/>
<evidence type="ECO:0000259" key="7">
    <source>
        <dbReference type="Pfam" id="PF12931"/>
    </source>
</evidence>
<protein>
    <submittedName>
        <fullName evidence="8">Sec16_C domain-containing protein</fullName>
    </submittedName>
</protein>
<dbReference type="InterPro" id="IPR024298">
    <property type="entry name" value="Sec16_Sec23-bd"/>
</dbReference>
<dbReference type="HOGENOM" id="CLU_575299_0_0_1"/>
<dbReference type="Proteomes" id="UP000015103">
    <property type="component" value="Unassembled WGS sequence"/>
</dbReference>
<accession>T1HF77</accession>
<keyword evidence="9" id="KW-1185">Reference proteome</keyword>
<feature type="domain" description="Sec16 Sec23-binding" evidence="7">
    <location>
        <begin position="49"/>
        <end position="281"/>
    </location>
</feature>
<organism evidence="8 9">
    <name type="scientific">Rhodnius prolixus</name>
    <name type="common">Triatomid bug</name>
    <dbReference type="NCBI Taxonomy" id="13249"/>
    <lineage>
        <taxon>Eukaryota</taxon>
        <taxon>Metazoa</taxon>
        <taxon>Ecdysozoa</taxon>
        <taxon>Arthropoda</taxon>
        <taxon>Hexapoda</taxon>
        <taxon>Insecta</taxon>
        <taxon>Pterygota</taxon>
        <taxon>Neoptera</taxon>
        <taxon>Paraneoptera</taxon>
        <taxon>Hemiptera</taxon>
        <taxon>Heteroptera</taxon>
        <taxon>Panheteroptera</taxon>
        <taxon>Cimicomorpha</taxon>
        <taxon>Reduviidae</taxon>
        <taxon>Triatominae</taxon>
        <taxon>Rhodnius</taxon>
    </lineage>
</organism>
<dbReference type="eggNOG" id="KOG1913">
    <property type="taxonomic scope" value="Eukaryota"/>
</dbReference>
<dbReference type="GO" id="GO:0007030">
    <property type="term" value="P:Golgi organization"/>
    <property type="evidence" value="ECO:0007669"/>
    <property type="project" value="TreeGrafter"/>
</dbReference>
<dbReference type="EMBL" id="ACPB03007278">
    <property type="status" value="NOT_ANNOTATED_CDS"/>
    <property type="molecule type" value="Genomic_DNA"/>
</dbReference>
<comment type="subcellular location">
    <subcellularLocation>
        <location evidence="1">Endoplasmic reticulum</location>
    </subcellularLocation>
</comment>
<name>T1HF77_RHOPR</name>
<evidence type="ECO:0000256" key="5">
    <source>
        <dbReference type="ARBA" id="ARBA00022892"/>
    </source>
</evidence>
<dbReference type="GO" id="GO:0070973">
    <property type="term" value="P:protein localization to endoplasmic reticulum exit site"/>
    <property type="evidence" value="ECO:0007669"/>
    <property type="project" value="TreeGrafter"/>
</dbReference>
<evidence type="ECO:0000256" key="3">
    <source>
        <dbReference type="ARBA" id="ARBA00022448"/>
    </source>
</evidence>
<dbReference type="GO" id="GO:0012507">
    <property type="term" value="C:ER to Golgi transport vesicle membrane"/>
    <property type="evidence" value="ECO:0007669"/>
    <property type="project" value="TreeGrafter"/>
</dbReference>
<reference evidence="8" key="1">
    <citation type="submission" date="2015-05" db="UniProtKB">
        <authorList>
            <consortium name="EnsemblMetazoa"/>
        </authorList>
    </citation>
    <scope>IDENTIFICATION</scope>
</reference>
<dbReference type="GO" id="GO:0016192">
    <property type="term" value="P:vesicle-mediated transport"/>
    <property type="evidence" value="ECO:0007669"/>
    <property type="project" value="UniProtKB-KW"/>
</dbReference>
<feature type="compositionally biased region" description="Pro residues" evidence="6">
    <location>
        <begin position="367"/>
        <end position="379"/>
    </location>
</feature>
<dbReference type="CDD" id="cd09233">
    <property type="entry name" value="ACE1-Sec16-like"/>
    <property type="match status" value="1"/>
</dbReference>
<comment type="similarity">
    <text evidence="2">Belongs to the SEC16 family.</text>
</comment>